<dbReference type="Gene3D" id="3.40.50.1820">
    <property type="entry name" value="alpha/beta hydrolase"/>
    <property type="match status" value="1"/>
</dbReference>
<evidence type="ECO:0000259" key="1">
    <source>
        <dbReference type="Pfam" id="PF00561"/>
    </source>
</evidence>
<keyword evidence="2" id="KW-0378">Hydrolase</keyword>
<dbReference type="Proteomes" id="UP001228113">
    <property type="component" value="Chromosome"/>
</dbReference>
<reference evidence="2" key="1">
    <citation type="journal article" date="2023" name="Int. J. Syst. Evol. Microbiol.">
        <title>Mesoterricola silvestris gen. nov., sp. nov., Mesoterricola sediminis sp. nov., Geothrix oryzae sp. nov., Geothrix edaphica sp. nov., Geothrix rubra sp. nov., and Geothrix limicola sp. nov., six novel members of Acidobacteriota isolated from soils.</title>
        <authorList>
            <person name="Itoh H."/>
            <person name="Sugisawa Y."/>
            <person name="Mise K."/>
            <person name="Xu Z."/>
            <person name="Kuniyasu M."/>
            <person name="Ushijima N."/>
            <person name="Kawano K."/>
            <person name="Kobayashi E."/>
            <person name="Shiratori Y."/>
            <person name="Masuda Y."/>
            <person name="Senoo K."/>
        </authorList>
    </citation>
    <scope>NUCLEOTIDE SEQUENCE</scope>
    <source>
        <strain evidence="2">W786</strain>
    </source>
</reference>
<dbReference type="GO" id="GO:0016787">
    <property type="term" value="F:hydrolase activity"/>
    <property type="evidence" value="ECO:0007669"/>
    <property type="project" value="UniProtKB-KW"/>
</dbReference>
<feature type="domain" description="AB hydrolase-1" evidence="1">
    <location>
        <begin position="27"/>
        <end position="252"/>
    </location>
</feature>
<sequence length="270" mass="29747">MRPAGQFADLPTGVRLHYRVQGPPGGPWLVLINGLLSDTTMWAGVLPGLTRRFRVLTFDCRGQGKSEAPLDGPYPVSLMAADLWALLESLDIRSPWLAGLSNGSSIALQILATHPGSFRGAVLTSAMPRTDFSLRLRLEHWARCLELGGTELQFDAVAPYLWGDRFIEARYQVLKAYHASTRISDKPFHGLRHQIDGALPWDIRSRLSAIQEPVLCLAGAEDLLTPPWKCLEVAQGLPNARFEVVPGVGHAYPVEDPVGYVDKIMNFISN</sequence>
<dbReference type="InterPro" id="IPR000073">
    <property type="entry name" value="AB_hydrolase_1"/>
</dbReference>
<evidence type="ECO:0000313" key="2">
    <source>
        <dbReference type="EMBL" id="BDU76659.1"/>
    </source>
</evidence>
<dbReference type="InterPro" id="IPR029058">
    <property type="entry name" value="AB_hydrolase_fold"/>
</dbReference>
<dbReference type="InterPro" id="IPR050266">
    <property type="entry name" value="AB_hydrolase_sf"/>
</dbReference>
<dbReference type="RefSeq" id="WP_243335600.1">
    <property type="nucleotide sequence ID" value="NZ_AP027081.1"/>
</dbReference>
<dbReference type="Pfam" id="PF00561">
    <property type="entry name" value="Abhydrolase_1"/>
    <property type="match status" value="1"/>
</dbReference>
<proteinExistence type="predicted"/>
<dbReference type="AlphaFoldDB" id="A0AA48GS72"/>
<gene>
    <name evidence="2" type="primary">rutD</name>
    <name evidence="2" type="ORF">METESE_16170</name>
</gene>
<dbReference type="KEGG" id="msea:METESE_16170"/>
<accession>A0AA48GS72</accession>
<organism evidence="2 3">
    <name type="scientific">Mesoterricola sediminis</name>
    <dbReference type="NCBI Taxonomy" id="2927980"/>
    <lineage>
        <taxon>Bacteria</taxon>
        <taxon>Pseudomonadati</taxon>
        <taxon>Acidobacteriota</taxon>
        <taxon>Holophagae</taxon>
        <taxon>Holophagales</taxon>
        <taxon>Holophagaceae</taxon>
        <taxon>Mesoterricola</taxon>
    </lineage>
</organism>
<dbReference type="PANTHER" id="PTHR43798">
    <property type="entry name" value="MONOACYLGLYCEROL LIPASE"/>
    <property type="match status" value="1"/>
</dbReference>
<protein>
    <submittedName>
        <fullName evidence="2">Aminoacrylate hydrolase RutD</fullName>
    </submittedName>
</protein>
<keyword evidence="3" id="KW-1185">Reference proteome</keyword>
<dbReference type="SUPFAM" id="SSF53474">
    <property type="entry name" value="alpha/beta-Hydrolases"/>
    <property type="match status" value="1"/>
</dbReference>
<dbReference type="EMBL" id="AP027081">
    <property type="protein sequence ID" value="BDU76659.1"/>
    <property type="molecule type" value="Genomic_DNA"/>
</dbReference>
<evidence type="ECO:0000313" key="3">
    <source>
        <dbReference type="Proteomes" id="UP001228113"/>
    </source>
</evidence>
<name>A0AA48GS72_9BACT</name>